<keyword evidence="5 7" id="KW-0472">Membrane</keyword>
<accession>A0ABW2ZAJ1</accession>
<evidence type="ECO:0000256" key="5">
    <source>
        <dbReference type="ARBA" id="ARBA00023136"/>
    </source>
</evidence>
<evidence type="ECO:0000313" key="11">
    <source>
        <dbReference type="Proteomes" id="UP001597073"/>
    </source>
</evidence>
<dbReference type="Pfam" id="PF18917">
    <property type="entry name" value="LiaI-LiaF-like_TM1"/>
    <property type="match status" value="1"/>
</dbReference>
<dbReference type="Proteomes" id="UP001597073">
    <property type="component" value="Unassembled WGS sequence"/>
</dbReference>
<feature type="region of interest" description="Disordered" evidence="6">
    <location>
        <begin position="167"/>
        <end position="201"/>
    </location>
</feature>
<dbReference type="Pfam" id="PF04024">
    <property type="entry name" value="PspC"/>
    <property type="match status" value="1"/>
</dbReference>
<feature type="compositionally biased region" description="Basic and acidic residues" evidence="6">
    <location>
        <begin position="167"/>
        <end position="189"/>
    </location>
</feature>
<keyword evidence="4 7" id="KW-1133">Transmembrane helix</keyword>
<evidence type="ECO:0000256" key="4">
    <source>
        <dbReference type="ARBA" id="ARBA00022989"/>
    </source>
</evidence>
<evidence type="ECO:0000256" key="7">
    <source>
        <dbReference type="SAM" id="Phobius"/>
    </source>
</evidence>
<organism evidence="10 11">
    <name type="scientific">Mucilaginibacter lutimaris</name>
    <dbReference type="NCBI Taxonomy" id="931629"/>
    <lineage>
        <taxon>Bacteria</taxon>
        <taxon>Pseudomonadati</taxon>
        <taxon>Bacteroidota</taxon>
        <taxon>Sphingobacteriia</taxon>
        <taxon>Sphingobacteriales</taxon>
        <taxon>Sphingobacteriaceae</taxon>
        <taxon>Mucilaginibacter</taxon>
    </lineage>
</organism>
<name>A0ABW2ZAJ1_9SPHI</name>
<dbReference type="EMBL" id="JBHTIA010000003">
    <property type="protein sequence ID" value="MFD0763622.1"/>
    <property type="molecule type" value="Genomic_DNA"/>
</dbReference>
<reference evidence="11" key="1">
    <citation type="journal article" date="2019" name="Int. J. Syst. Evol. Microbiol.">
        <title>The Global Catalogue of Microorganisms (GCM) 10K type strain sequencing project: providing services to taxonomists for standard genome sequencing and annotation.</title>
        <authorList>
            <consortium name="The Broad Institute Genomics Platform"/>
            <consortium name="The Broad Institute Genome Sequencing Center for Infectious Disease"/>
            <person name="Wu L."/>
            <person name="Ma J."/>
        </authorList>
    </citation>
    <scope>NUCLEOTIDE SEQUENCE [LARGE SCALE GENOMIC DNA]</scope>
    <source>
        <strain evidence="11">CCUG 60742</strain>
    </source>
</reference>
<dbReference type="InterPro" id="IPR007168">
    <property type="entry name" value="Phageshock_PspC_N"/>
</dbReference>
<gene>
    <name evidence="10" type="ORF">ACFQZI_02070</name>
</gene>
<keyword evidence="3 7" id="KW-0812">Transmembrane</keyword>
<evidence type="ECO:0000259" key="9">
    <source>
        <dbReference type="Pfam" id="PF18917"/>
    </source>
</evidence>
<comment type="caution">
    <text evidence="10">The sequence shown here is derived from an EMBL/GenBank/DDBJ whole genome shotgun (WGS) entry which is preliminary data.</text>
</comment>
<dbReference type="InterPro" id="IPR052027">
    <property type="entry name" value="PspC"/>
</dbReference>
<feature type="domain" description="LiaI-LiaF-like transmembrane region" evidence="9">
    <location>
        <begin position="118"/>
        <end position="159"/>
    </location>
</feature>
<evidence type="ECO:0000256" key="6">
    <source>
        <dbReference type="SAM" id="MobiDB-lite"/>
    </source>
</evidence>
<dbReference type="PANTHER" id="PTHR33885">
    <property type="entry name" value="PHAGE SHOCK PROTEIN C"/>
    <property type="match status" value="1"/>
</dbReference>
<dbReference type="InterPro" id="IPR043726">
    <property type="entry name" value="LiaI-LiaF-like_TM1"/>
</dbReference>
<dbReference type="RefSeq" id="WP_377137880.1">
    <property type="nucleotide sequence ID" value="NZ_JBHTIA010000003.1"/>
</dbReference>
<feature type="domain" description="Phage shock protein PspC N-terminal" evidence="8">
    <location>
        <begin position="3"/>
        <end position="59"/>
    </location>
</feature>
<keyword evidence="11" id="KW-1185">Reference proteome</keyword>
<dbReference type="PANTHER" id="PTHR33885:SF3">
    <property type="entry name" value="PHAGE SHOCK PROTEIN C"/>
    <property type="match status" value="1"/>
</dbReference>
<feature type="transmembrane region" description="Helical" evidence="7">
    <location>
        <begin position="31"/>
        <end position="57"/>
    </location>
</feature>
<sequence>MEKKLYRDERHKMIGGVCAGLADYFGVDVSIVRVIFVVSMCLKGVGLLPYIVLWIVLPKRPFGFYEPFKPGVTPGYNPSYQQTYGDVKVDYTVPKPPFPGQPFPTYQPVKKASNVGVMFGVILIALGTIFLVDELNIIPDWDFEKLWPAILVVAGAAIIFGGKKQPWEKEGWAADKREADFTEQPKTETTEDNQTDNTPTV</sequence>
<evidence type="ECO:0000313" key="10">
    <source>
        <dbReference type="EMBL" id="MFD0763622.1"/>
    </source>
</evidence>
<proteinExistence type="predicted"/>
<keyword evidence="2" id="KW-1003">Cell membrane</keyword>
<feature type="transmembrane region" description="Helical" evidence="7">
    <location>
        <begin position="145"/>
        <end position="162"/>
    </location>
</feature>
<evidence type="ECO:0000259" key="8">
    <source>
        <dbReference type="Pfam" id="PF04024"/>
    </source>
</evidence>
<protein>
    <submittedName>
        <fullName evidence="10">PspC domain-containing protein</fullName>
    </submittedName>
</protein>
<feature type="transmembrane region" description="Helical" evidence="7">
    <location>
        <begin position="115"/>
        <end position="133"/>
    </location>
</feature>
<evidence type="ECO:0000256" key="2">
    <source>
        <dbReference type="ARBA" id="ARBA00022475"/>
    </source>
</evidence>
<comment type="subcellular location">
    <subcellularLocation>
        <location evidence="1">Cell membrane</location>
        <topology evidence="1">Single-pass membrane protein</topology>
    </subcellularLocation>
</comment>
<evidence type="ECO:0000256" key="1">
    <source>
        <dbReference type="ARBA" id="ARBA00004162"/>
    </source>
</evidence>
<evidence type="ECO:0000256" key="3">
    <source>
        <dbReference type="ARBA" id="ARBA00022692"/>
    </source>
</evidence>